<dbReference type="AlphaFoldDB" id="A0A8H3IGK1"/>
<dbReference type="Pfam" id="PF13519">
    <property type="entry name" value="VWA_2"/>
    <property type="match status" value="1"/>
</dbReference>
<dbReference type="SUPFAM" id="SSF53300">
    <property type="entry name" value="vWA-like"/>
    <property type="match status" value="1"/>
</dbReference>
<keyword evidence="3" id="KW-1185">Reference proteome</keyword>
<organism evidence="2 3">
    <name type="scientific">Gomphillus americanus</name>
    <dbReference type="NCBI Taxonomy" id="1940652"/>
    <lineage>
        <taxon>Eukaryota</taxon>
        <taxon>Fungi</taxon>
        <taxon>Dikarya</taxon>
        <taxon>Ascomycota</taxon>
        <taxon>Pezizomycotina</taxon>
        <taxon>Lecanoromycetes</taxon>
        <taxon>OSLEUM clade</taxon>
        <taxon>Ostropomycetidae</taxon>
        <taxon>Ostropales</taxon>
        <taxon>Graphidaceae</taxon>
        <taxon>Gomphilloideae</taxon>
        <taxon>Gomphillus</taxon>
    </lineage>
</organism>
<dbReference type="SMART" id="SM00327">
    <property type="entry name" value="VWA"/>
    <property type="match status" value="1"/>
</dbReference>
<dbReference type="InterPro" id="IPR039510">
    <property type="entry name" value="Vint_dom"/>
</dbReference>
<evidence type="ECO:0000313" key="3">
    <source>
        <dbReference type="Proteomes" id="UP000664169"/>
    </source>
</evidence>
<gene>
    <name evidence="2" type="ORF">GOMPHAMPRED_007798</name>
</gene>
<sequence>MVRNFLPFRSSRSGNITSRDSDVSSITSSASQWTTISTAQTVTDSLAEPGDGSLALSLHPLANKDGVIVEVTPPTIPAKPIAHVPCDVVLVIDVSGSMGASAPIPANPGETTENYGLSVLDLVKHAARTILSTMDAGDRLGIVTFASTAQVLQKLAPMDVAGKQQVEKKIDQMRPLDSTNLWHGILEAIKLFKTGGEVNSGRVPAIMILTDGEPNHMCPPQGYVPKLRNMEQLPASLHTFGFGYSLRSGLLKSIAEVGLGNYAFIPDAGMIGTVFVHAMANLQSTFAINATLRLTYPAVWDLQETTGKAIDKHQVITLPDEPGEPKHLTISLGNLQYGQSRNIYLELNAPKGMGPDCSSILATVDYSQMTTAVFREQVKCEITTLTTLSAPEIAYHISRSQICDFLSSLFPIAENGEYQAPSRVNPSVLTDLRNLIATIPAKDFPDDVENNSLLEDLSGEQPKGQISLALKSLEYYRKWGVHYLPSLLNAHKRQICNTFKDPGPLQYGTESPLFISCRDKLDAAFDNLPAPKPSLHTNHLGRINMNSYNVSSGVCFVGSTIVNLESGRAIPISRLRKGTEIQTPNGPRRVSIVLKTFVLRERMCRIGDLVVTPWHPISLDQGKTWNFPANMANRAVSYSGHIYSILLEPDSQPDSHAISISGGVLGVTLGHGMLAGADVRSHAFFGNYDKVVGSLRKIGIDRRTGIAIGGGVSRDSETGLVVGFKRGKRAIRAQNSRFVTSVKSRHVTSVTAVRRLVV</sequence>
<feature type="domain" description="VWFA" evidence="1">
    <location>
        <begin position="87"/>
        <end position="279"/>
    </location>
</feature>
<dbReference type="PANTHER" id="PTHR10579:SF156">
    <property type="entry name" value="VWFA DOMAIN-CONTAINING PROTEIN"/>
    <property type="match status" value="1"/>
</dbReference>
<dbReference type="PROSITE" id="PS50234">
    <property type="entry name" value="VWFA"/>
    <property type="match status" value="1"/>
</dbReference>
<evidence type="ECO:0000313" key="2">
    <source>
        <dbReference type="EMBL" id="CAF9912879.1"/>
    </source>
</evidence>
<dbReference type="InterPro" id="IPR036844">
    <property type="entry name" value="Hint_dom_sf"/>
</dbReference>
<dbReference type="InterPro" id="IPR036465">
    <property type="entry name" value="vWFA_dom_sf"/>
</dbReference>
<proteinExistence type="predicted"/>
<dbReference type="Pfam" id="PF14624">
    <property type="entry name" value="Vwaint"/>
    <property type="match status" value="1"/>
</dbReference>
<dbReference type="InterPro" id="IPR051266">
    <property type="entry name" value="CLCR"/>
</dbReference>
<dbReference type="Pfam" id="PF14623">
    <property type="entry name" value="Vint"/>
    <property type="match status" value="1"/>
</dbReference>
<reference evidence="2" key="1">
    <citation type="submission" date="2021-03" db="EMBL/GenBank/DDBJ databases">
        <authorList>
            <person name="Tagirdzhanova G."/>
        </authorList>
    </citation>
    <scope>NUCLEOTIDE SEQUENCE</scope>
</reference>
<accession>A0A8H3IGK1</accession>
<dbReference type="InterPro" id="IPR002035">
    <property type="entry name" value="VWF_A"/>
</dbReference>
<dbReference type="OrthoDB" id="10264538at2759"/>
<dbReference type="Gene3D" id="3.40.50.410">
    <property type="entry name" value="von Willebrand factor, type A domain"/>
    <property type="match status" value="1"/>
</dbReference>
<evidence type="ECO:0000259" key="1">
    <source>
        <dbReference type="PROSITE" id="PS50234"/>
    </source>
</evidence>
<dbReference type="PANTHER" id="PTHR10579">
    <property type="entry name" value="CALCIUM-ACTIVATED CHLORIDE CHANNEL REGULATOR"/>
    <property type="match status" value="1"/>
</dbReference>
<dbReference type="InterPro" id="IPR032838">
    <property type="entry name" value="Vwaint_dom"/>
</dbReference>
<dbReference type="EMBL" id="CAJPDQ010000007">
    <property type="protein sequence ID" value="CAF9912879.1"/>
    <property type="molecule type" value="Genomic_DNA"/>
</dbReference>
<dbReference type="Proteomes" id="UP000664169">
    <property type="component" value="Unassembled WGS sequence"/>
</dbReference>
<comment type="caution">
    <text evidence="2">The sequence shown here is derived from an EMBL/GenBank/DDBJ whole genome shotgun (WGS) entry which is preliminary data.</text>
</comment>
<name>A0A8H3IGK1_9LECA</name>
<dbReference type="SUPFAM" id="SSF51294">
    <property type="entry name" value="Hedgehog/intein (Hint) domain"/>
    <property type="match status" value="1"/>
</dbReference>
<protein>
    <recommendedName>
        <fullName evidence="1">VWFA domain-containing protein</fullName>
    </recommendedName>
</protein>